<sequence>KTGINIWQEIKSIFESFNLSFGDTPIVTDQGSNMVAAFNITEEARIPCMAHRCNTTLETAWNRVDTKNSTFVVFNLTIT</sequence>
<comment type="caution">
    <text evidence="1">The sequence shown here is derived from an EMBL/GenBank/DDBJ whole genome shotgun (WGS) entry which is preliminary data.</text>
</comment>
<evidence type="ECO:0000313" key="2">
    <source>
        <dbReference type="Proteomes" id="UP000663824"/>
    </source>
</evidence>
<dbReference type="AlphaFoldDB" id="A0A816QF03"/>
<gene>
    <name evidence="1" type="ORF">MBJ925_LOCUS14669</name>
</gene>
<reference evidence="1" key="1">
    <citation type="submission" date="2021-02" db="EMBL/GenBank/DDBJ databases">
        <authorList>
            <person name="Nowell W R."/>
        </authorList>
    </citation>
    <scope>NUCLEOTIDE SEQUENCE</scope>
</reference>
<evidence type="ECO:0000313" key="1">
    <source>
        <dbReference type="EMBL" id="CAF2059628.1"/>
    </source>
</evidence>
<accession>A0A816QF03</accession>
<feature type="non-terminal residue" evidence="1">
    <location>
        <position position="1"/>
    </location>
</feature>
<protein>
    <submittedName>
        <fullName evidence="1">Uncharacterized protein</fullName>
    </submittedName>
</protein>
<organism evidence="1 2">
    <name type="scientific">Rotaria magnacalcarata</name>
    <dbReference type="NCBI Taxonomy" id="392030"/>
    <lineage>
        <taxon>Eukaryota</taxon>
        <taxon>Metazoa</taxon>
        <taxon>Spiralia</taxon>
        <taxon>Gnathifera</taxon>
        <taxon>Rotifera</taxon>
        <taxon>Eurotatoria</taxon>
        <taxon>Bdelloidea</taxon>
        <taxon>Philodinida</taxon>
        <taxon>Philodinidae</taxon>
        <taxon>Rotaria</taxon>
    </lineage>
</organism>
<dbReference type="EMBL" id="CAJNRE010006862">
    <property type="protein sequence ID" value="CAF2059628.1"/>
    <property type="molecule type" value="Genomic_DNA"/>
</dbReference>
<name>A0A816QF03_9BILA</name>
<proteinExistence type="predicted"/>
<dbReference type="Proteomes" id="UP000663824">
    <property type="component" value="Unassembled WGS sequence"/>
</dbReference>